<accession>A0A0C2JNI2</accession>
<gene>
    <name evidence="1" type="ORF">RF11_13180</name>
</gene>
<comment type="caution">
    <text evidence="1">The sequence shown here is derived from an EMBL/GenBank/DDBJ whole genome shotgun (WGS) entry which is preliminary data.</text>
</comment>
<evidence type="ECO:0008006" key="3">
    <source>
        <dbReference type="Google" id="ProtNLM"/>
    </source>
</evidence>
<name>A0A0C2JNI2_THEKT</name>
<evidence type="ECO:0000313" key="2">
    <source>
        <dbReference type="Proteomes" id="UP000031668"/>
    </source>
</evidence>
<dbReference type="Proteomes" id="UP000031668">
    <property type="component" value="Unassembled WGS sequence"/>
</dbReference>
<dbReference type="AlphaFoldDB" id="A0A0C2JNI2"/>
<dbReference type="OrthoDB" id="6021308at2759"/>
<sequence>MSGSLIRRKSVKSQDHQIFFIPPYSQQLNPIELQFSKWNSVIMSGMSIFDENTLFSTIYTASTQIFVTDYGGWIRESTRFASTALQRKSFYSWDILNEKWCI</sequence>
<dbReference type="EMBL" id="JWZT01001930">
    <property type="protein sequence ID" value="KII70923.1"/>
    <property type="molecule type" value="Genomic_DNA"/>
</dbReference>
<evidence type="ECO:0000313" key="1">
    <source>
        <dbReference type="EMBL" id="KII70923.1"/>
    </source>
</evidence>
<organism evidence="1 2">
    <name type="scientific">Thelohanellus kitauei</name>
    <name type="common">Myxosporean</name>
    <dbReference type="NCBI Taxonomy" id="669202"/>
    <lineage>
        <taxon>Eukaryota</taxon>
        <taxon>Metazoa</taxon>
        <taxon>Cnidaria</taxon>
        <taxon>Myxozoa</taxon>
        <taxon>Myxosporea</taxon>
        <taxon>Bivalvulida</taxon>
        <taxon>Platysporina</taxon>
        <taxon>Myxobolidae</taxon>
        <taxon>Thelohanellus</taxon>
    </lineage>
</organism>
<protein>
    <recommendedName>
        <fullName evidence="3">Tc1-like transposase DDE domain-containing protein</fullName>
    </recommendedName>
</protein>
<proteinExistence type="predicted"/>
<keyword evidence="2" id="KW-1185">Reference proteome</keyword>
<reference evidence="1 2" key="1">
    <citation type="journal article" date="2014" name="Genome Biol. Evol.">
        <title>The genome of the myxosporean Thelohanellus kitauei shows adaptations to nutrient acquisition within its fish host.</title>
        <authorList>
            <person name="Yang Y."/>
            <person name="Xiong J."/>
            <person name="Zhou Z."/>
            <person name="Huo F."/>
            <person name="Miao W."/>
            <person name="Ran C."/>
            <person name="Liu Y."/>
            <person name="Zhang J."/>
            <person name="Feng J."/>
            <person name="Wang M."/>
            <person name="Wang M."/>
            <person name="Wang L."/>
            <person name="Yao B."/>
        </authorList>
    </citation>
    <scope>NUCLEOTIDE SEQUENCE [LARGE SCALE GENOMIC DNA]</scope>
    <source>
        <strain evidence="1">Wuqing</strain>
    </source>
</reference>